<name>A0AA86PCE5_9EUKA</name>
<evidence type="ECO:0000313" key="1">
    <source>
        <dbReference type="EMBL" id="CAI9933287.1"/>
    </source>
</evidence>
<evidence type="ECO:0000313" key="3">
    <source>
        <dbReference type="Proteomes" id="UP001642409"/>
    </source>
</evidence>
<evidence type="ECO:0000313" key="2">
    <source>
        <dbReference type="EMBL" id="CAL5973643.1"/>
    </source>
</evidence>
<comment type="caution">
    <text evidence="1">The sequence shown here is derived from an EMBL/GenBank/DDBJ whole genome shotgun (WGS) entry which is preliminary data.</text>
</comment>
<organism evidence="1">
    <name type="scientific">Hexamita inflata</name>
    <dbReference type="NCBI Taxonomy" id="28002"/>
    <lineage>
        <taxon>Eukaryota</taxon>
        <taxon>Metamonada</taxon>
        <taxon>Diplomonadida</taxon>
        <taxon>Hexamitidae</taxon>
        <taxon>Hexamitinae</taxon>
        <taxon>Hexamita</taxon>
    </lineage>
</organism>
<dbReference type="EMBL" id="CAXDID020000004">
    <property type="protein sequence ID" value="CAL5973643.1"/>
    <property type="molecule type" value="Genomic_DNA"/>
</dbReference>
<proteinExistence type="predicted"/>
<dbReference type="AlphaFoldDB" id="A0AA86PCE5"/>
<accession>A0AA86PCE5</accession>
<protein>
    <submittedName>
        <fullName evidence="1">Uncharacterized protein</fullName>
    </submittedName>
</protein>
<gene>
    <name evidence="1" type="ORF">HINF_LOCUS20932</name>
    <name evidence="2" type="ORF">HINF_LOCUS2478</name>
</gene>
<reference evidence="1" key="1">
    <citation type="submission" date="2023-06" db="EMBL/GenBank/DDBJ databases">
        <authorList>
            <person name="Kurt Z."/>
        </authorList>
    </citation>
    <scope>NUCLEOTIDE SEQUENCE</scope>
</reference>
<reference evidence="2 3" key="2">
    <citation type="submission" date="2024-07" db="EMBL/GenBank/DDBJ databases">
        <authorList>
            <person name="Akdeniz Z."/>
        </authorList>
    </citation>
    <scope>NUCLEOTIDE SEQUENCE [LARGE SCALE GENOMIC DNA]</scope>
</reference>
<keyword evidence="3" id="KW-1185">Reference proteome</keyword>
<dbReference type="EMBL" id="CATOUU010000531">
    <property type="protein sequence ID" value="CAI9933287.1"/>
    <property type="molecule type" value="Genomic_DNA"/>
</dbReference>
<sequence length="619" mass="65611">MISLVLKTQQYQVFSMSEFQFCYNYVYETPFQENLSLNLSAYFTFDVAQSRSACTEYENVIFRQISNPIVQLQLNLNIDTQQTSFALFFYIFTNVQIQNSVINLNLLNGSDKNVSLLVRTSPEFNIDIFATTYNVQTDSSSFKNIYGISRELDHQLTLNQTSFTFTSSSSGITNFYGLCFEAERVLIENCSFNMNVNAFIAVGMLYISTGVIQLLNITMKGQLSGVNTYGFIYNAKAQVSFNLIQYYLKTSGSTQNCGFIQVSSDLASISTAQINFYGFSFNPSELTSYGPGLNCPCIQGAQLTQGLCECKIGSSLVGNVCQCTNGAIRSGENCICTAGATMVNGVCVCTSGASLIGGICVCTSGATLTGGVCVCVANALLISGICVCQPAYSQLQSGTCVCTPQYSVMSGNICICTPTYSSMIGGLCKCTPTTSFMNSGVCSCPVNSLISASACICQPAYSSMSGGVCVCTPSYSVMSGSTCSCTPQYTTMISGICKCPTGASLVGGVCTCTAGATMSSGACICTTGATLIGGICVCMAGAVLSGNVCQCTTPGSSLSGSQCVCTQDYTPWWAWNGGNYWCSNLNACCSTEDAGPHFICSNGNTYTSSDDCIRVGYVT</sequence>
<dbReference type="Proteomes" id="UP001642409">
    <property type="component" value="Unassembled WGS sequence"/>
</dbReference>